<organism evidence="1">
    <name type="scientific">Eucalyptus grandis</name>
    <name type="common">Flooded gum</name>
    <dbReference type="NCBI Taxonomy" id="71139"/>
    <lineage>
        <taxon>Eukaryota</taxon>
        <taxon>Viridiplantae</taxon>
        <taxon>Streptophyta</taxon>
        <taxon>Embryophyta</taxon>
        <taxon>Tracheophyta</taxon>
        <taxon>Spermatophyta</taxon>
        <taxon>Magnoliopsida</taxon>
        <taxon>eudicotyledons</taxon>
        <taxon>Gunneridae</taxon>
        <taxon>Pentapetalae</taxon>
        <taxon>rosids</taxon>
        <taxon>malvids</taxon>
        <taxon>Myrtales</taxon>
        <taxon>Myrtaceae</taxon>
        <taxon>Myrtoideae</taxon>
        <taxon>Eucalypteae</taxon>
        <taxon>Eucalyptus</taxon>
    </lineage>
</organism>
<accession>A0A059B531</accession>
<protein>
    <submittedName>
        <fullName evidence="1">Uncharacterized protein</fullName>
    </submittedName>
</protein>
<gene>
    <name evidence="1" type="ORF">EUGRSUZ_H03494</name>
</gene>
<reference evidence="1" key="1">
    <citation type="submission" date="2013-07" db="EMBL/GenBank/DDBJ databases">
        <title>The genome of Eucalyptus grandis.</title>
        <authorList>
            <person name="Schmutz J."/>
            <person name="Hayes R."/>
            <person name="Myburg A."/>
            <person name="Tuskan G."/>
            <person name="Grattapaglia D."/>
            <person name="Rokhsar D.S."/>
        </authorList>
    </citation>
    <scope>NUCLEOTIDE SEQUENCE</scope>
    <source>
        <tissue evidence="1">Leaf extractions</tissue>
    </source>
</reference>
<dbReference type="AlphaFoldDB" id="A0A059B531"/>
<dbReference type="EMBL" id="KK198760">
    <property type="protein sequence ID" value="KCW60770.1"/>
    <property type="molecule type" value="Genomic_DNA"/>
</dbReference>
<dbReference type="Gramene" id="KCW60770">
    <property type="protein sequence ID" value="KCW60770"/>
    <property type="gene ID" value="EUGRSUZ_H03494"/>
</dbReference>
<evidence type="ECO:0000313" key="1">
    <source>
        <dbReference type="EMBL" id="KCW60770.1"/>
    </source>
</evidence>
<proteinExistence type="predicted"/>
<name>A0A059B531_EUCGR</name>
<sequence length="76" mass="9010">MLSLILQPSTKAFMQFVSLSKFKEFFYGRKGPHLCKRIITINDLMTLIIYICKNELSFFYFSFYVTTIKIRLALVK</sequence>
<dbReference type="InParanoid" id="A0A059B531"/>